<keyword evidence="1" id="KW-0217">Developmental protein</keyword>
<feature type="compositionally biased region" description="Basic and acidic residues" evidence="5">
    <location>
        <begin position="293"/>
        <end position="313"/>
    </location>
</feature>
<gene>
    <name evidence="7" type="ORF">SNE40_017803</name>
</gene>
<feature type="compositionally biased region" description="Basic and acidic residues" evidence="5">
    <location>
        <begin position="229"/>
        <end position="257"/>
    </location>
</feature>
<dbReference type="InterPro" id="IPR007889">
    <property type="entry name" value="HTH_Psq"/>
</dbReference>
<feature type="compositionally biased region" description="Low complexity" evidence="5">
    <location>
        <begin position="193"/>
        <end position="216"/>
    </location>
</feature>
<dbReference type="InterPro" id="IPR051839">
    <property type="entry name" value="RD_transcriptional_regulator"/>
</dbReference>
<accession>A0AAN8PAE2</accession>
<evidence type="ECO:0000256" key="3">
    <source>
        <dbReference type="ARBA" id="ARBA00023015"/>
    </source>
</evidence>
<keyword evidence="2" id="KW-0597">Phosphoprotein</keyword>
<feature type="region of interest" description="Disordered" evidence="5">
    <location>
        <begin position="453"/>
        <end position="487"/>
    </location>
</feature>
<dbReference type="Gene3D" id="1.10.10.10">
    <property type="entry name" value="Winged helix-like DNA-binding domain superfamily/Winged helix DNA-binding domain"/>
    <property type="match status" value="2"/>
</dbReference>
<keyword evidence="8" id="KW-1185">Reference proteome</keyword>
<evidence type="ECO:0000313" key="7">
    <source>
        <dbReference type="EMBL" id="KAK6174552.1"/>
    </source>
</evidence>
<comment type="caution">
    <text evidence="7">The sequence shown here is derived from an EMBL/GenBank/DDBJ whole genome shotgun (WGS) entry which is preliminary data.</text>
</comment>
<feature type="compositionally biased region" description="Acidic residues" evidence="5">
    <location>
        <begin position="362"/>
        <end position="371"/>
    </location>
</feature>
<dbReference type="InterPro" id="IPR009057">
    <property type="entry name" value="Homeodomain-like_sf"/>
</dbReference>
<evidence type="ECO:0000256" key="4">
    <source>
        <dbReference type="ARBA" id="ARBA00023163"/>
    </source>
</evidence>
<name>A0AAN8PAE2_PATCE</name>
<keyword evidence="4" id="KW-0804">Transcription</keyword>
<protein>
    <recommendedName>
        <fullName evidence="6">HTH psq-type domain-containing protein</fullName>
    </recommendedName>
</protein>
<evidence type="ECO:0000259" key="6">
    <source>
        <dbReference type="Pfam" id="PF04218"/>
    </source>
</evidence>
<dbReference type="InterPro" id="IPR036388">
    <property type="entry name" value="WH-like_DNA-bd_sf"/>
</dbReference>
<feature type="region of interest" description="Disordered" evidence="5">
    <location>
        <begin position="676"/>
        <end position="700"/>
    </location>
</feature>
<dbReference type="PANTHER" id="PTHR33215">
    <property type="entry name" value="PROTEIN DISTAL ANTENNA"/>
    <property type="match status" value="1"/>
</dbReference>
<dbReference type="Pfam" id="PF04218">
    <property type="entry name" value="CENP-B_N"/>
    <property type="match status" value="1"/>
</dbReference>
<dbReference type="Proteomes" id="UP001347796">
    <property type="component" value="Unassembled WGS sequence"/>
</dbReference>
<dbReference type="GO" id="GO:0003677">
    <property type="term" value="F:DNA binding"/>
    <property type="evidence" value="ECO:0007669"/>
    <property type="project" value="InterPro"/>
</dbReference>
<evidence type="ECO:0000256" key="5">
    <source>
        <dbReference type="SAM" id="MobiDB-lite"/>
    </source>
</evidence>
<evidence type="ECO:0000313" key="8">
    <source>
        <dbReference type="Proteomes" id="UP001347796"/>
    </source>
</evidence>
<proteinExistence type="predicted"/>
<feature type="domain" description="HTH psq-type" evidence="6">
    <location>
        <begin position="480"/>
        <end position="520"/>
    </location>
</feature>
<sequence>MSTIEEKSANQFISALVKNLQAVCHGHVEFDKNVKVVGHLYLTVDSNSEFNYIVNEKVSKSDESSTTFISKSFYATDPQQKTPKKNVDRPLPPPTPNVLGKTRYDISVDLTDDHPPGAMGGGRYQMGQQRGQFSRPGGFPVRAPQMRRRPIDQRMSPQQMAKMPRLSSPQRHPMNLPATSPRRMPTNLSQRLPTPSTIPSITSETNSSPSSIPPESVSATPAQSLPGADKPETESGDVEKVGEKTAEKPDIKFEVIKVENGSVVASNKDATSEGEEKELRIESVTSHDLSFVPEKDKDSESKNSETSDSDKPASDPPPETLSTETTETTEAAEPSTPNKSPPKSNEPEVIEIDLTKVKDEIDSLFETDDSNMYDSSMSNQGHQRHSTGSFGGAQGDNSLSSYGGESNDDEFFASLREQSLGLYPVGLHANETNNPSQNYSGSLPNIPGAHSEGAYLPVAGTSASSSQNNQQISLLRPRPRKRRSLDEKRKIVEKVVRGRAPTSVARDFGIPESTLRGWLKDSNVVVNVQQDISVESDSENIYTLKEKLKIVEFLRNGESLKSVSKKFDVSVALLKDWLDELQSISIDDDEETDQNEMAVDSNTRLSEKKASNSRISSYRSYTRELKVELIDKVLQGESLTGVARSRNVPVSTLNTWVSEAAKIKNQKPALILASSLKSQRNERKRRRPGKYEGLDQAVYI</sequence>
<dbReference type="AlphaFoldDB" id="A0AAN8PAE2"/>
<feature type="compositionally biased region" description="Low complexity" evidence="5">
    <location>
        <begin position="464"/>
        <end position="476"/>
    </location>
</feature>
<feature type="compositionally biased region" description="Low complexity" evidence="5">
    <location>
        <begin position="320"/>
        <end position="343"/>
    </location>
</feature>
<dbReference type="SUPFAM" id="SSF46689">
    <property type="entry name" value="Homeodomain-like"/>
    <property type="match status" value="2"/>
</dbReference>
<organism evidence="7 8">
    <name type="scientific">Patella caerulea</name>
    <name type="common">Rayed Mediterranean limpet</name>
    <dbReference type="NCBI Taxonomy" id="87958"/>
    <lineage>
        <taxon>Eukaryota</taxon>
        <taxon>Metazoa</taxon>
        <taxon>Spiralia</taxon>
        <taxon>Lophotrochozoa</taxon>
        <taxon>Mollusca</taxon>
        <taxon>Gastropoda</taxon>
        <taxon>Patellogastropoda</taxon>
        <taxon>Patelloidea</taxon>
        <taxon>Patellidae</taxon>
        <taxon>Patella</taxon>
    </lineage>
</organism>
<feature type="region of interest" description="Disordered" evidence="5">
    <location>
        <begin position="130"/>
        <end position="398"/>
    </location>
</feature>
<keyword evidence="3" id="KW-0805">Transcription regulation</keyword>
<dbReference type="PANTHER" id="PTHR33215:SF13">
    <property type="entry name" value="PROTEIN DISTAL ANTENNA"/>
    <property type="match status" value="1"/>
</dbReference>
<dbReference type="EMBL" id="JAZGQO010000011">
    <property type="protein sequence ID" value="KAK6174552.1"/>
    <property type="molecule type" value="Genomic_DNA"/>
</dbReference>
<feature type="region of interest" description="Disordered" evidence="5">
    <location>
        <begin position="72"/>
        <end position="101"/>
    </location>
</feature>
<reference evidence="7 8" key="1">
    <citation type="submission" date="2024-01" db="EMBL/GenBank/DDBJ databases">
        <title>The genome of the rayed Mediterranean limpet Patella caerulea (Linnaeus, 1758).</title>
        <authorList>
            <person name="Anh-Thu Weber A."/>
            <person name="Halstead-Nussloch G."/>
        </authorList>
    </citation>
    <scope>NUCLEOTIDE SEQUENCE [LARGE SCALE GENOMIC DNA]</scope>
    <source>
        <strain evidence="7">AATW-2023a</strain>
        <tissue evidence="7">Whole specimen</tissue>
    </source>
</reference>
<evidence type="ECO:0000256" key="2">
    <source>
        <dbReference type="ARBA" id="ARBA00022553"/>
    </source>
</evidence>
<evidence type="ECO:0000256" key="1">
    <source>
        <dbReference type="ARBA" id="ARBA00022473"/>
    </source>
</evidence>